<sequence>MELPPIGLGTRISYGIGAVAAGLKGAVFNTFLIFYYNQVVGIPAGVVSVAIALTLVVDAVADPLIGRWSDVTKSRWGRRHPFMYGSVIPVALFFTLAWFPPSGLSNFMLGLWVFATAALTRTSLSAFEIAGNAMVPELTDDYRERSRLFSLRYMFGYVGAYGFSAVALATFFRATPTFPRTGQLNPAAYPPFVLTAAAVMIAVILISAIGTHSRIPMLRQSFTVSGGGLLSHVREMLGSFSNRAFLAIFGFGVFKYSAIGLYSGINIFFGTYLWKFGAGQLSILTLGGVAAAVVAWPLAPIAANRFGKRTSAMVFAILGVAWGLTPLVLSLNGWFLLPGDPRLLPTLLFIDVTYGAMVAISLINTSAMIADVVEDSAVRTGRRDSGTFFAASSFMQQCSTAVGILATGVILTLSHFPAKPAPGTVTDEMVRSLMLHYIPASMGLWTVGALILCFYPISRQKHQDNLDILRAREAEAVSREQVNLPLGGPMR</sequence>
<feature type="transmembrane region" description="Helical" evidence="2">
    <location>
        <begin position="281"/>
        <end position="302"/>
    </location>
</feature>
<dbReference type="AlphaFoldDB" id="A0A5B8LLY5"/>
<feature type="transmembrane region" description="Helical" evidence="2">
    <location>
        <begin position="192"/>
        <end position="211"/>
    </location>
</feature>
<feature type="transmembrane region" description="Helical" evidence="2">
    <location>
        <begin position="42"/>
        <end position="61"/>
    </location>
</feature>
<feature type="transmembrane region" description="Helical" evidence="2">
    <location>
        <begin position="314"/>
        <end position="335"/>
    </location>
</feature>
<dbReference type="PANTHER" id="PTHR11328:SF24">
    <property type="entry name" value="MAJOR FACILITATOR SUPERFAMILY (MFS) PROFILE DOMAIN-CONTAINING PROTEIN"/>
    <property type="match status" value="1"/>
</dbReference>
<proteinExistence type="inferred from homology"/>
<dbReference type="GO" id="GO:0005886">
    <property type="term" value="C:plasma membrane"/>
    <property type="evidence" value="ECO:0007669"/>
    <property type="project" value="TreeGrafter"/>
</dbReference>
<organism evidence="3 4">
    <name type="scientific">Sphingomonas panacisoli</name>
    <dbReference type="NCBI Taxonomy" id="1813879"/>
    <lineage>
        <taxon>Bacteria</taxon>
        <taxon>Pseudomonadati</taxon>
        <taxon>Pseudomonadota</taxon>
        <taxon>Alphaproteobacteria</taxon>
        <taxon>Sphingomonadales</taxon>
        <taxon>Sphingomonadaceae</taxon>
        <taxon>Sphingomonas</taxon>
    </lineage>
</organism>
<gene>
    <name evidence="3" type="ORF">FPZ24_06410</name>
</gene>
<feature type="transmembrane region" description="Helical" evidence="2">
    <location>
        <begin position="12"/>
        <end position="36"/>
    </location>
</feature>
<accession>A0A5B8LLY5</accession>
<reference evidence="3 4" key="1">
    <citation type="submission" date="2019-07" db="EMBL/GenBank/DDBJ databases">
        <title>Full genome sequence of Sphingomonas sp. 4R-6-7(HKS19).</title>
        <authorList>
            <person name="Im W.-T."/>
        </authorList>
    </citation>
    <scope>NUCLEOTIDE SEQUENCE [LARGE SCALE GENOMIC DNA]</scope>
    <source>
        <strain evidence="3 4">HKS19</strain>
    </source>
</reference>
<comment type="similarity">
    <text evidence="1">Belongs to the sodium:galactoside symporter (TC 2.A.2) family.</text>
</comment>
<feature type="transmembrane region" description="Helical" evidence="2">
    <location>
        <begin position="82"/>
        <end position="99"/>
    </location>
</feature>
<dbReference type="GO" id="GO:0015293">
    <property type="term" value="F:symporter activity"/>
    <property type="evidence" value="ECO:0007669"/>
    <property type="project" value="InterPro"/>
</dbReference>
<dbReference type="OrthoDB" id="9764596at2"/>
<keyword evidence="2" id="KW-0812">Transmembrane</keyword>
<feature type="transmembrane region" description="Helical" evidence="2">
    <location>
        <begin position="244"/>
        <end position="269"/>
    </location>
</feature>
<keyword evidence="2" id="KW-1133">Transmembrane helix</keyword>
<name>A0A5B8LLY5_9SPHN</name>
<evidence type="ECO:0000313" key="3">
    <source>
        <dbReference type="EMBL" id="QDZ09076.1"/>
    </source>
</evidence>
<evidence type="ECO:0000256" key="2">
    <source>
        <dbReference type="SAM" id="Phobius"/>
    </source>
</evidence>
<dbReference type="InterPro" id="IPR039672">
    <property type="entry name" value="MFS_2"/>
</dbReference>
<feature type="transmembrane region" description="Helical" evidence="2">
    <location>
        <begin position="347"/>
        <end position="373"/>
    </location>
</feature>
<feature type="transmembrane region" description="Helical" evidence="2">
    <location>
        <begin position="394"/>
        <end position="416"/>
    </location>
</feature>
<evidence type="ECO:0000313" key="4">
    <source>
        <dbReference type="Proteomes" id="UP000315673"/>
    </source>
</evidence>
<feature type="transmembrane region" description="Helical" evidence="2">
    <location>
        <begin position="111"/>
        <end position="130"/>
    </location>
</feature>
<dbReference type="EMBL" id="CP042306">
    <property type="protein sequence ID" value="QDZ09076.1"/>
    <property type="molecule type" value="Genomic_DNA"/>
</dbReference>
<dbReference type="Gene3D" id="1.20.1250.20">
    <property type="entry name" value="MFS general substrate transporter like domains"/>
    <property type="match status" value="1"/>
</dbReference>
<keyword evidence="4" id="KW-1185">Reference proteome</keyword>
<protein>
    <submittedName>
        <fullName evidence="3">MFS transporter</fullName>
    </submittedName>
</protein>
<dbReference type="InterPro" id="IPR036259">
    <property type="entry name" value="MFS_trans_sf"/>
</dbReference>
<feature type="transmembrane region" description="Helical" evidence="2">
    <location>
        <begin position="436"/>
        <end position="457"/>
    </location>
</feature>
<dbReference type="KEGG" id="spai:FPZ24_06410"/>
<dbReference type="Pfam" id="PF13347">
    <property type="entry name" value="MFS_2"/>
    <property type="match status" value="1"/>
</dbReference>
<keyword evidence="2" id="KW-0472">Membrane</keyword>
<dbReference type="SUPFAM" id="SSF103473">
    <property type="entry name" value="MFS general substrate transporter"/>
    <property type="match status" value="1"/>
</dbReference>
<dbReference type="Proteomes" id="UP000315673">
    <property type="component" value="Chromosome"/>
</dbReference>
<evidence type="ECO:0000256" key="1">
    <source>
        <dbReference type="ARBA" id="ARBA00009617"/>
    </source>
</evidence>
<feature type="transmembrane region" description="Helical" evidence="2">
    <location>
        <begin position="151"/>
        <end position="172"/>
    </location>
</feature>
<dbReference type="PANTHER" id="PTHR11328">
    <property type="entry name" value="MAJOR FACILITATOR SUPERFAMILY DOMAIN-CONTAINING PROTEIN"/>
    <property type="match status" value="1"/>
</dbReference>
<dbReference type="GO" id="GO:0008643">
    <property type="term" value="P:carbohydrate transport"/>
    <property type="evidence" value="ECO:0007669"/>
    <property type="project" value="InterPro"/>
</dbReference>